<reference evidence="2" key="1">
    <citation type="submission" date="2017-11" db="EMBL/GenBank/DDBJ databases">
        <authorList>
            <person name="Lima N.C."/>
            <person name="Parody-Merino A.M."/>
            <person name="Battley P.F."/>
            <person name="Fidler A.E."/>
            <person name="Prosdocimi F."/>
        </authorList>
    </citation>
    <scope>NUCLEOTIDE SEQUENCE [LARGE SCALE GENOMIC DNA]</scope>
</reference>
<sequence>MTIEVHESPMTMASTEGVKRHYWMENLYFPKIKSLALVVLRFSHRIRQQQNLEKLLQEVGLCEPHEVQQSQVQGPAPGQGNLQYQYRLGDEGIESSPEGKDLGVRADEKLDRSRQCALAAQKANCILGCIERSMASRSKEVILPLYTTLMRLQLEFCIQLRSPPCRKDTDPLEQIQRRAMKMIRGLEHLCYDDRLRELGLFSLEKRGLQGDLTAAFHYLKGAYRRDREGLYQGVQQEDEG</sequence>
<evidence type="ECO:0000313" key="2">
    <source>
        <dbReference type="Proteomes" id="UP000233556"/>
    </source>
</evidence>
<proteinExistence type="predicted"/>
<dbReference type="EMBL" id="KZ505682">
    <property type="protein sequence ID" value="PKU47297.1"/>
    <property type="molecule type" value="Genomic_DNA"/>
</dbReference>
<gene>
    <name evidence="1" type="ORF">llap_2396</name>
</gene>
<name>A0A2I0UMN2_LIMLA</name>
<dbReference type="AlphaFoldDB" id="A0A2I0UMN2"/>
<accession>A0A2I0UMN2</accession>
<protein>
    <submittedName>
        <fullName evidence="1">Uncharacterized protein</fullName>
    </submittedName>
</protein>
<dbReference type="OrthoDB" id="9400810at2759"/>
<dbReference type="PANTHER" id="PTHR33332">
    <property type="entry name" value="REVERSE TRANSCRIPTASE DOMAIN-CONTAINING PROTEIN"/>
    <property type="match status" value="1"/>
</dbReference>
<dbReference type="Proteomes" id="UP000233556">
    <property type="component" value="Unassembled WGS sequence"/>
</dbReference>
<organism evidence="1 2">
    <name type="scientific">Limosa lapponica baueri</name>
    <dbReference type="NCBI Taxonomy" id="1758121"/>
    <lineage>
        <taxon>Eukaryota</taxon>
        <taxon>Metazoa</taxon>
        <taxon>Chordata</taxon>
        <taxon>Craniata</taxon>
        <taxon>Vertebrata</taxon>
        <taxon>Euteleostomi</taxon>
        <taxon>Archelosauria</taxon>
        <taxon>Archosauria</taxon>
        <taxon>Dinosauria</taxon>
        <taxon>Saurischia</taxon>
        <taxon>Theropoda</taxon>
        <taxon>Coelurosauria</taxon>
        <taxon>Aves</taxon>
        <taxon>Neognathae</taxon>
        <taxon>Neoaves</taxon>
        <taxon>Charadriiformes</taxon>
        <taxon>Scolopacidae</taxon>
        <taxon>Limosa</taxon>
    </lineage>
</organism>
<evidence type="ECO:0000313" key="1">
    <source>
        <dbReference type="EMBL" id="PKU47297.1"/>
    </source>
</evidence>
<keyword evidence="2" id="KW-1185">Reference proteome</keyword>
<reference evidence="2" key="2">
    <citation type="submission" date="2017-12" db="EMBL/GenBank/DDBJ databases">
        <title>Genome sequence of the Bar-tailed Godwit (Limosa lapponica baueri).</title>
        <authorList>
            <person name="Lima N.C.B."/>
            <person name="Parody-Merino A.M."/>
            <person name="Battley P.F."/>
            <person name="Fidler A.E."/>
            <person name="Prosdocimi F."/>
        </authorList>
    </citation>
    <scope>NUCLEOTIDE SEQUENCE [LARGE SCALE GENOMIC DNA]</scope>
</reference>